<feature type="domain" description="Translocation and assembly module TamB C-terminal" evidence="6">
    <location>
        <begin position="1386"/>
        <end position="1734"/>
    </location>
</feature>
<comment type="caution">
    <text evidence="7">The sequence shown here is derived from an EMBL/GenBank/DDBJ whole genome shotgun (WGS) entry which is preliminary data.</text>
</comment>
<keyword evidence="4" id="KW-0472">Membrane</keyword>
<gene>
    <name evidence="7" type="ORF">JCR33_23070</name>
</gene>
<evidence type="ECO:0000256" key="4">
    <source>
        <dbReference type="ARBA" id="ARBA00023136"/>
    </source>
</evidence>
<proteinExistence type="predicted"/>
<organism evidence="7 8">
    <name type="scientific">Acuticoccus mangrovi</name>
    <dbReference type="NCBI Taxonomy" id="2796142"/>
    <lineage>
        <taxon>Bacteria</taxon>
        <taxon>Pseudomonadati</taxon>
        <taxon>Pseudomonadota</taxon>
        <taxon>Alphaproteobacteria</taxon>
        <taxon>Hyphomicrobiales</taxon>
        <taxon>Amorphaceae</taxon>
        <taxon>Acuticoccus</taxon>
    </lineage>
</organism>
<dbReference type="GO" id="GO:0005886">
    <property type="term" value="C:plasma membrane"/>
    <property type="evidence" value="ECO:0007669"/>
    <property type="project" value="InterPro"/>
</dbReference>
<evidence type="ECO:0000256" key="5">
    <source>
        <dbReference type="SAM" id="SignalP"/>
    </source>
</evidence>
<dbReference type="InterPro" id="IPR007452">
    <property type="entry name" value="TamB_C"/>
</dbReference>
<evidence type="ECO:0000313" key="7">
    <source>
        <dbReference type="EMBL" id="MBJ3778602.1"/>
    </source>
</evidence>
<dbReference type="PANTHER" id="PTHR36985:SF1">
    <property type="entry name" value="TRANSLOCATION AND ASSEMBLY MODULE SUBUNIT TAMB"/>
    <property type="match status" value="1"/>
</dbReference>
<keyword evidence="8" id="KW-1185">Reference proteome</keyword>
<dbReference type="RefSeq" id="WP_198884507.1">
    <property type="nucleotide sequence ID" value="NZ_JAEKJA010000032.1"/>
</dbReference>
<dbReference type="Pfam" id="PF04357">
    <property type="entry name" value="TamB"/>
    <property type="match status" value="1"/>
</dbReference>
<keyword evidence="2" id="KW-0812">Transmembrane</keyword>
<name>A0A934MFF1_9HYPH</name>
<evidence type="ECO:0000313" key="8">
    <source>
        <dbReference type="Proteomes" id="UP000609531"/>
    </source>
</evidence>
<evidence type="ECO:0000256" key="1">
    <source>
        <dbReference type="ARBA" id="ARBA00004167"/>
    </source>
</evidence>
<evidence type="ECO:0000256" key="3">
    <source>
        <dbReference type="ARBA" id="ARBA00022989"/>
    </source>
</evidence>
<dbReference type="EMBL" id="JAEKJA010000032">
    <property type="protein sequence ID" value="MBJ3778602.1"/>
    <property type="molecule type" value="Genomic_DNA"/>
</dbReference>
<evidence type="ECO:0000256" key="2">
    <source>
        <dbReference type="ARBA" id="ARBA00022692"/>
    </source>
</evidence>
<dbReference type="Proteomes" id="UP000609531">
    <property type="component" value="Unassembled WGS sequence"/>
</dbReference>
<reference evidence="7" key="1">
    <citation type="submission" date="2020-12" db="EMBL/GenBank/DDBJ databases">
        <title>Bacterial taxonomy.</title>
        <authorList>
            <person name="Pan X."/>
        </authorList>
    </citation>
    <scope>NUCLEOTIDE SEQUENCE</scope>
    <source>
        <strain evidence="7">B2012</strain>
    </source>
</reference>
<dbReference type="GO" id="GO:0009306">
    <property type="term" value="P:protein secretion"/>
    <property type="evidence" value="ECO:0007669"/>
    <property type="project" value="InterPro"/>
</dbReference>
<feature type="signal peptide" evidence="5">
    <location>
        <begin position="1"/>
        <end position="21"/>
    </location>
</feature>
<sequence length="1734" mass="177725">MRKLLIGLVLAIVASATFAVAQDDERSRFVRFVERQISTPDRQIRLGRIQGALSSDVRISSISIADSEGTWLTIEDVHLVWSRWALLRGRLDVDLLEASAIRIDRTPVPGENDEPLEEGAEFSVPELPVSILIDSLKVPEVAIAEGVIGPAASIGVDGSITLDGGTLDAKLDIERKDRPGQLTIAANFSNSSRQLGIDVVLEEPEDGVIANALNIDGKPPIRFAIKGEGPLANFEADLDLTASGDTLLSGTTRLAEANGGMRILANLDGNLTSLVADLYDPFVAGGTRLDVDATRRADGSILLQKVDMESGAARLQIAGEMAADGVPTRLSVNGDLGRSDGEALVLPGGGGDATIGSATIDVSLGSAADGSFTADIVMKDLDTPFISSPNASLKAAGTARNLADAATRSIDFTVTGRADGVVSDDGGVADAVGSALALDIAGDWKAGSPVNVANASLATDVLNASFQGTILDALDGTYRLSADSLAAFSALAGRELGGSIDLGARGHVGFDGLFDLTVDASSNNLAVGVPAADGLLDGETTIAGRAARSAEGVTFDTFKIDNPQLSVAVDGTVDADEANLLAEADLHSLAAVDKRLGGALSARLSVSGQPAKPTLSARLTSDAVRLDKQNLTGLTVAFDGTLAQNTEIPFDLDGTLSVDGRLESETIRLSTRIDTGDGLRELRALTAEIAGARLNGDLELRDTGLMVGDLAFDVPSLARLAPLALTEASGSLSGKVTLGVREVDEDVSVQTATIDAEARQVAAAGLELGYANIAMAVDDVFNIPALDGTADVRTLKVAGFDVRTASLRARRDNDTTNLTVSADLGSGTLDAAGSLARAENGFTARLDTFNLARDGFAARLTAPTTVAVEGVRVTIGDTTLRVADGTVKVAGSVGDSLDLKATIDRLPLSIANLVRPDLGLGGTVSADLTLSGTRDEPAVDARLSAEGVTAAMLARSGIRPLSLTAAGQYADGSGTLQRFETNLSGGRITAAGTIGETLDVNITVDGLPLALANVADPSLGLGGAASGRATVTGSFDDPAADFSLNVDGATAAMLRQANIAPLRANVSGRYADEEATIATAQVVIGEGTVTASGTVGRRLDVRARLDRLPLAVANAFVPDLGVTGTLSGDVTATGPLARPSVTFRLDAPAVSANAIRDAGFAPASLTASGTFDRGTVDLTEAVVRLGGGSVRAAGRVGQRMRVTVDITSFPLAVANGFSPGLGLSGTLAGRAAAQGSIDNPAATFELDVAGLSASALSDAGISGLRANASGRLANNTVRLEAASVTGAGLDVAASGVVPLSGGGINVTARARAPLSLADHFLRERGGRVTGDVVVNARVTGSLANPLVNGEVQADGVGFRDPGSNLTLSNGTVRISLDGDHVNIRTLSATLGEGTVSITGGVGLSNGFPADLAVRIRNARYADGELFAVTLSGDLTVSGPLLAGPLVRGTVDVDRAEINVPTRLSGSAALIDVHYVNPSPKVLETLWRAKAGPYRDRDSNDASFSGLTLDVKISAPRRVFVRGRGIDAELGGEMTLTGPISDISPVGRFDLVRGRLLILGQRVTFTEGSATLLGDLNPTIHLVAETTANSVTVRVIVDGSANNPDITFESDPVLPQDEVLAQLLFGRSIEDLSVFQVAQLAAAVAELAGSGSGPSIMEQVRVFSGLDNLEIITGEDGSTSVAAGRYIADNVYLGVQAGAESSGVTLNIDIARGLKFRGAALTNETTVGLYYEREY</sequence>
<feature type="chain" id="PRO_5037727575" evidence="5">
    <location>
        <begin position="22"/>
        <end position="1734"/>
    </location>
</feature>
<comment type="subcellular location">
    <subcellularLocation>
        <location evidence="1">Membrane</location>
        <topology evidence="1">Single-pass membrane protein</topology>
    </subcellularLocation>
</comment>
<keyword evidence="5" id="KW-0732">Signal</keyword>
<evidence type="ECO:0000259" key="6">
    <source>
        <dbReference type="Pfam" id="PF04357"/>
    </source>
</evidence>
<protein>
    <submittedName>
        <fullName evidence="7">Translocation/assembly module TamB domain-containing protein</fullName>
    </submittedName>
</protein>
<dbReference type="PANTHER" id="PTHR36985">
    <property type="entry name" value="TRANSLOCATION AND ASSEMBLY MODULE SUBUNIT TAMB"/>
    <property type="match status" value="1"/>
</dbReference>
<keyword evidence="3" id="KW-1133">Transmembrane helix</keyword>
<accession>A0A934MFF1</accession>